<evidence type="ECO:0000259" key="4">
    <source>
        <dbReference type="Pfam" id="PF03389"/>
    </source>
</evidence>
<feature type="region of interest" description="Disordered" evidence="3">
    <location>
        <begin position="494"/>
        <end position="515"/>
    </location>
</feature>
<dbReference type="EMBL" id="LNAM01000050">
    <property type="protein sequence ID" value="KSV60059.1"/>
    <property type="molecule type" value="Genomic_DNA"/>
</dbReference>
<evidence type="ECO:0000313" key="6">
    <source>
        <dbReference type="Proteomes" id="UP000054874"/>
    </source>
</evidence>
<dbReference type="Pfam" id="PF03389">
    <property type="entry name" value="MobA_MobL"/>
    <property type="match status" value="1"/>
</dbReference>
<protein>
    <recommendedName>
        <fullName evidence="4">MobA/MobL protein domain-containing protein</fullName>
    </recommendedName>
</protein>
<evidence type="ECO:0000256" key="1">
    <source>
        <dbReference type="ARBA" id="ARBA00010873"/>
    </source>
</evidence>
<comment type="similarity">
    <text evidence="1">Belongs to the MobA/MobL family.</text>
</comment>
<dbReference type="STRING" id="290052.ASU35_17500"/>
<dbReference type="Gene3D" id="3.30.930.30">
    <property type="match status" value="1"/>
</dbReference>
<accession>A0A0V8QHJ4</accession>
<feature type="domain" description="MobA/MobL protein" evidence="4">
    <location>
        <begin position="24"/>
        <end position="253"/>
    </location>
</feature>
<sequence length="515" mass="59439">MAVKNLSTRVAIIGRGAKCRGGSSAVDRSAYISRTTMYSEYDGTTYYPKYSEDLVHSEVMLPVNAPTEYSDPSVLWNSVEMHESRFAKAQLARSYKIELPNEWSYELATEVIRDYVKRNFVDDGMCAQFAIHDSENPVTHQRNLHCHIMLTMCPILEDGSWGDKQKKVYVLDADGNKIRKKNGQYKCTTQDVTGWNSRENAKKWRKDLADTINAVNEKNVLTENFWEHRSFAEQGLDIIPQIHLGAKATALEKAGIQSERGNINRRIIEQNKAILTAKMLVAKAEEQLQKIVNSKPIEAVCNTANEVLEMIRAVVSRKGRLELPIVKGKYLKKISQRQTLQSQERMEQFVVSNQIESFEQLQEFKEQREPAYEKLSAERQSIAGQIARLEQLLVAYSELEPYIEYHKTSNSLKGFAKRKYDREHETELKDYNSYRAELKKMPSSDEKITPKKWTAEKAKLEERLQENNPAYTRVVTELASAEVIEHNRKMLAMRREAEQNKHSQLYSRKKNEQSL</sequence>
<evidence type="ECO:0000256" key="3">
    <source>
        <dbReference type="SAM" id="MobiDB-lite"/>
    </source>
</evidence>
<dbReference type="OrthoDB" id="1826980at2"/>
<proteinExistence type="inferred from homology"/>
<reference evidence="5 6" key="1">
    <citation type="submission" date="2015-11" db="EMBL/GenBank/DDBJ databases">
        <title>Butyribacter intestini gen. nov., sp. nov., a butyric acid-producing bacterium of the family Lachnospiraceae isolated from the human faeces.</title>
        <authorList>
            <person name="Zou Y."/>
            <person name="Xue W."/>
            <person name="Luo G."/>
            <person name="Lv M."/>
        </authorList>
    </citation>
    <scope>NUCLEOTIDE SEQUENCE [LARGE SCALE GENOMIC DNA]</scope>
    <source>
        <strain evidence="5 6">ACET-33324</strain>
    </source>
</reference>
<name>A0A0V8QHJ4_9FIRM</name>
<evidence type="ECO:0000256" key="2">
    <source>
        <dbReference type="ARBA" id="ARBA00022971"/>
    </source>
</evidence>
<dbReference type="AlphaFoldDB" id="A0A0V8QHJ4"/>
<organism evidence="5 6">
    <name type="scientific">Acetivibrio ethanolgignens</name>
    <dbReference type="NCBI Taxonomy" id="290052"/>
    <lineage>
        <taxon>Bacteria</taxon>
        <taxon>Bacillati</taxon>
        <taxon>Bacillota</taxon>
        <taxon>Clostridia</taxon>
        <taxon>Eubacteriales</taxon>
        <taxon>Oscillospiraceae</taxon>
        <taxon>Acetivibrio</taxon>
    </lineage>
</organism>
<keyword evidence="6" id="KW-1185">Reference proteome</keyword>
<dbReference type="InterPro" id="IPR005053">
    <property type="entry name" value="MobA_MobL"/>
</dbReference>
<evidence type="ECO:0000313" key="5">
    <source>
        <dbReference type="EMBL" id="KSV60059.1"/>
    </source>
</evidence>
<dbReference type="Proteomes" id="UP000054874">
    <property type="component" value="Unassembled WGS sequence"/>
</dbReference>
<gene>
    <name evidence="5" type="ORF">ASU35_17500</name>
</gene>
<keyword evidence="2" id="KW-0184">Conjugation</keyword>
<comment type="caution">
    <text evidence="5">The sequence shown here is derived from an EMBL/GenBank/DDBJ whole genome shotgun (WGS) entry which is preliminary data.</text>
</comment>
<dbReference type="RefSeq" id="WP_058351712.1">
    <property type="nucleotide sequence ID" value="NZ_CABMMD010000050.1"/>
</dbReference>